<dbReference type="GO" id="GO:0016740">
    <property type="term" value="F:transferase activity"/>
    <property type="evidence" value="ECO:0007669"/>
    <property type="project" value="UniProtKB-KW"/>
</dbReference>
<protein>
    <submittedName>
        <fullName evidence="1">GNAT family N-acetyltransferase</fullName>
    </submittedName>
</protein>
<reference evidence="1 2" key="1">
    <citation type="submission" date="2020-05" db="EMBL/GenBank/DDBJ databases">
        <title>MicrobeNet Type strains.</title>
        <authorList>
            <person name="Nicholson A.C."/>
        </authorList>
    </citation>
    <scope>NUCLEOTIDE SEQUENCE [LARGE SCALE GENOMIC DNA]</scope>
    <source>
        <strain evidence="1 2">JCM 3224</strain>
    </source>
</reference>
<dbReference type="PANTHER" id="PTHR41700">
    <property type="entry name" value="GCN5-RELATED N-ACETYLTRANSFERASE"/>
    <property type="match status" value="1"/>
</dbReference>
<dbReference type="InterPro" id="IPR016181">
    <property type="entry name" value="Acyl_CoA_acyltransferase"/>
</dbReference>
<gene>
    <name evidence="1" type="ORF">HLB23_15715</name>
</gene>
<sequence>MTNTPDTAAKQAAARAGVTIRSLTEADELIEVRRLCDTVWQSAQDRPLPQTLLRALAKAGSYVAGAYDGDELVGFAIGFSGAPADDALHSHITGVTARMRGANVGFALKVHQRAWALRHGAAAITWTFDPLMRRNAYFNIGKLAATPVEYLPDFYGPIPDIINAGDTTDRLLVRWDLRAPSVAAACAGQSDHPAVTNGIVALDISATGEPVPGRTDGRTLLIAVPDTIPRLRVADPPLARRWRTAVRETLTGLMSDGARITGFDRAGRYVLTTEDA</sequence>
<keyword evidence="2" id="KW-1185">Reference proteome</keyword>
<keyword evidence="1" id="KW-0808">Transferase</keyword>
<dbReference type="Proteomes" id="UP000586827">
    <property type="component" value="Unassembled WGS sequence"/>
</dbReference>
<dbReference type="AlphaFoldDB" id="A0A849CDU7"/>
<comment type="caution">
    <text evidence="1">The sequence shown here is derived from an EMBL/GenBank/DDBJ whole genome shotgun (WGS) entry which is preliminary data.</text>
</comment>
<organism evidence="1 2">
    <name type="scientific">Nocardia uniformis</name>
    <dbReference type="NCBI Taxonomy" id="53432"/>
    <lineage>
        <taxon>Bacteria</taxon>
        <taxon>Bacillati</taxon>
        <taxon>Actinomycetota</taxon>
        <taxon>Actinomycetes</taxon>
        <taxon>Mycobacteriales</taxon>
        <taxon>Nocardiaceae</taxon>
        <taxon>Nocardia</taxon>
    </lineage>
</organism>
<dbReference type="Gene3D" id="3.40.630.30">
    <property type="match status" value="1"/>
</dbReference>
<name>A0A849CDU7_9NOCA</name>
<dbReference type="SUPFAM" id="SSF55729">
    <property type="entry name" value="Acyl-CoA N-acyltransferases (Nat)"/>
    <property type="match status" value="1"/>
</dbReference>
<evidence type="ECO:0000313" key="2">
    <source>
        <dbReference type="Proteomes" id="UP000586827"/>
    </source>
</evidence>
<dbReference type="InterPro" id="IPR038764">
    <property type="entry name" value="GNAT_N_AcTrfase_prd"/>
</dbReference>
<evidence type="ECO:0000313" key="1">
    <source>
        <dbReference type="EMBL" id="NNH71291.1"/>
    </source>
</evidence>
<dbReference type="EMBL" id="JABELX010000005">
    <property type="protein sequence ID" value="NNH71291.1"/>
    <property type="molecule type" value="Genomic_DNA"/>
</dbReference>
<accession>A0A849CDU7</accession>
<proteinExistence type="predicted"/>
<dbReference type="PANTHER" id="PTHR41700:SF1">
    <property type="entry name" value="N-ACETYLTRANSFERASE DOMAIN-CONTAINING PROTEIN"/>
    <property type="match status" value="1"/>
</dbReference>